<dbReference type="Gene3D" id="3.90.20.20">
    <property type="match status" value="1"/>
</dbReference>
<feature type="compositionally biased region" description="Basic and acidic residues" evidence="6">
    <location>
        <begin position="78"/>
        <end position="91"/>
    </location>
</feature>
<feature type="compositionally biased region" description="Polar residues" evidence="6">
    <location>
        <begin position="95"/>
        <end position="109"/>
    </location>
</feature>
<organism evidence="7 8">
    <name type="scientific">Zea mays</name>
    <name type="common">Maize</name>
    <dbReference type="NCBI Taxonomy" id="4577"/>
    <lineage>
        <taxon>Eukaryota</taxon>
        <taxon>Viridiplantae</taxon>
        <taxon>Streptophyta</taxon>
        <taxon>Embryophyta</taxon>
        <taxon>Tracheophyta</taxon>
        <taxon>Spermatophyta</taxon>
        <taxon>Magnoliopsida</taxon>
        <taxon>Liliopsida</taxon>
        <taxon>Poales</taxon>
        <taxon>Poaceae</taxon>
        <taxon>PACMAD clade</taxon>
        <taxon>Panicoideae</taxon>
        <taxon>Andropogonodae</taxon>
        <taxon>Andropogoneae</taxon>
        <taxon>Tripsacinae</taxon>
        <taxon>Zea</taxon>
    </lineage>
</organism>
<dbReference type="PANTHER" id="PTHR21237:SF28">
    <property type="entry name" value="GRPE PROTEIN HOMOLOG"/>
    <property type="match status" value="1"/>
</dbReference>
<dbReference type="Gramene" id="Zm00001eb177440_T002">
    <property type="protein sequence ID" value="Zm00001eb177440_P002"/>
    <property type="gene ID" value="Zm00001eb177440"/>
</dbReference>
<keyword evidence="4" id="KW-0143">Chaperone</keyword>
<dbReference type="HAMAP" id="MF_01151">
    <property type="entry name" value="GrpE"/>
    <property type="match status" value="1"/>
</dbReference>
<dbReference type="EnsemblPlants" id="Zm00001eb177440_T002">
    <property type="protein sequence ID" value="Zm00001eb177440_P002"/>
    <property type="gene ID" value="Zm00001eb177440"/>
</dbReference>
<dbReference type="Proteomes" id="UP000007305">
    <property type="component" value="Chromosome 4"/>
</dbReference>
<evidence type="ECO:0007829" key="9">
    <source>
        <dbReference type="PeptideAtlas" id="A0A804NQ36"/>
    </source>
</evidence>
<gene>
    <name evidence="7" type="primary">LOC100272696</name>
</gene>
<name>A0A804NQ36_MAIZE</name>
<dbReference type="AlphaFoldDB" id="A0A804NQ36"/>
<accession>A0A804NQ36</accession>
<dbReference type="FunFam" id="3.90.20.20:FF:000005">
    <property type="entry name" value="GrpE protein homolog"/>
    <property type="match status" value="1"/>
</dbReference>
<dbReference type="SUPFAM" id="SSF58014">
    <property type="entry name" value="Coiled-coil domain of nucleotide exchange factor GrpE"/>
    <property type="match status" value="1"/>
</dbReference>
<reference evidence="7" key="2">
    <citation type="submission" date="2019-07" db="EMBL/GenBank/DDBJ databases">
        <authorList>
            <person name="Seetharam A."/>
            <person name="Woodhouse M."/>
            <person name="Cannon E."/>
        </authorList>
    </citation>
    <scope>NUCLEOTIDE SEQUENCE [LARGE SCALE GENOMIC DNA]</scope>
    <source>
        <strain evidence="7">cv. B73</strain>
    </source>
</reference>
<dbReference type="CDD" id="cd00446">
    <property type="entry name" value="GrpE"/>
    <property type="match status" value="1"/>
</dbReference>
<evidence type="ECO:0000256" key="3">
    <source>
        <dbReference type="ARBA" id="ARBA00023128"/>
    </source>
</evidence>
<evidence type="ECO:0000256" key="6">
    <source>
        <dbReference type="SAM" id="MobiDB-lite"/>
    </source>
</evidence>
<evidence type="ECO:0000313" key="8">
    <source>
        <dbReference type="Proteomes" id="UP000007305"/>
    </source>
</evidence>
<dbReference type="Gene3D" id="2.30.22.10">
    <property type="entry name" value="Head domain of nucleotide exchange factor GrpE"/>
    <property type="match status" value="1"/>
</dbReference>
<keyword evidence="3" id="KW-0496">Mitochondrion</keyword>
<comment type="similarity">
    <text evidence="1 5">Belongs to the GrpE family.</text>
</comment>
<keyword evidence="9" id="KW-1267">Proteomics identification</keyword>
<feature type="region of interest" description="Disordered" evidence="6">
    <location>
        <begin position="72"/>
        <end position="119"/>
    </location>
</feature>
<sequence length="315" mass="34419">MASAARLLAPISRRGVVSVALAGVERRRPEAASLLGAPVLATVEACASIKVIPLSNQLARYSTTAFQRFGFSTSAPQQDDKETNKHTDDGVNRSVGASTGASSEANNVPGTEKAQEAEDLDLSKEDLVKLLLEKDESLKSKDEEFKDMKDKVLRSYAEMENVLARTKRESENTKKYAIQSFSKSLLDVADNLSRASSVVKASFSKIDSSNDSDEAVTLLKTLLEGVEMTEKQLGEVFKKFGVEKFDPLNEKFDPNRHYAIFQIPDPSKPSGTVAAVVKLVSLKVVQLKKSQRSNLDQTEVAGCTYIYDYCPLLVG</sequence>
<evidence type="ECO:0000256" key="2">
    <source>
        <dbReference type="ARBA" id="ARBA00022946"/>
    </source>
</evidence>
<dbReference type="SUPFAM" id="SSF51064">
    <property type="entry name" value="Head domain of nucleotide exchange factor GrpE"/>
    <property type="match status" value="1"/>
</dbReference>
<dbReference type="OrthoDB" id="201635at2759"/>
<evidence type="ECO:0000256" key="5">
    <source>
        <dbReference type="RuleBase" id="RU004478"/>
    </source>
</evidence>
<reference evidence="7" key="3">
    <citation type="submission" date="2021-05" db="UniProtKB">
        <authorList>
            <consortium name="EnsemblPlants"/>
        </authorList>
    </citation>
    <scope>IDENTIFICATION</scope>
    <source>
        <strain evidence="7">cv. B73</strain>
    </source>
</reference>
<dbReference type="GO" id="GO:0000774">
    <property type="term" value="F:adenyl-nucleotide exchange factor activity"/>
    <property type="evidence" value="ECO:0007669"/>
    <property type="project" value="InterPro"/>
</dbReference>
<evidence type="ECO:0008006" key="10">
    <source>
        <dbReference type="Google" id="ProtNLM"/>
    </source>
</evidence>
<dbReference type="InterPro" id="IPR013805">
    <property type="entry name" value="GrpE_CC"/>
</dbReference>
<evidence type="ECO:0000313" key="7">
    <source>
        <dbReference type="EnsemblPlants" id="Zm00001eb177440_P002"/>
    </source>
</evidence>
<dbReference type="InterPro" id="IPR000740">
    <property type="entry name" value="GrpE"/>
</dbReference>
<proteinExistence type="evidence at protein level"/>
<dbReference type="GO" id="GO:0042803">
    <property type="term" value="F:protein homodimerization activity"/>
    <property type="evidence" value="ECO:0007669"/>
    <property type="project" value="InterPro"/>
</dbReference>
<dbReference type="GO" id="GO:0051087">
    <property type="term" value="F:protein-folding chaperone binding"/>
    <property type="evidence" value="ECO:0007669"/>
    <property type="project" value="InterPro"/>
</dbReference>
<reference evidence="8" key="1">
    <citation type="journal article" date="2009" name="Science">
        <title>The B73 maize genome: complexity, diversity, and dynamics.</title>
        <authorList>
            <person name="Schnable P.S."/>
            <person name="Ware D."/>
            <person name="Fulton R.S."/>
            <person name="Stein J.C."/>
            <person name="Wei F."/>
            <person name="Pasternak S."/>
            <person name="Liang C."/>
            <person name="Zhang J."/>
            <person name="Fulton L."/>
            <person name="Graves T.A."/>
            <person name="Minx P."/>
            <person name="Reily A.D."/>
            <person name="Courtney L."/>
            <person name="Kruchowski S.S."/>
            <person name="Tomlinson C."/>
            <person name="Strong C."/>
            <person name="Delehaunty K."/>
            <person name="Fronick C."/>
            <person name="Courtney B."/>
            <person name="Rock S.M."/>
            <person name="Belter E."/>
            <person name="Du F."/>
            <person name="Kim K."/>
            <person name="Abbott R.M."/>
            <person name="Cotton M."/>
            <person name="Levy A."/>
            <person name="Marchetto P."/>
            <person name="Ochoa K."/>
            <person name="Jackson S.M."/>
            <person name="Gillam B."/>
            <person name="Chen W."/>
            <person name="Yan L."/>
            <person name="Higginbotham J."/>
            <person name="Cardenas M."/>
            <person name="Waligorski J."/>
            <person name="Applebaum E."/>
            <person name="Phelps L."/>
            <person name="Falcone J."/>
            <person name="Kanchi K."/>
            <person name="Thane T."/>
            <person name="Scimone A."/>
            <person name="Thane N."/>
            <person name="Henke J."/>
            <person name="Wang T."/>
            <person name="Ruppert J."/>
            <person name="Shah N."/>
            <person name="Rotter K."/>
            <person name="Hodges J."/>
            <person name="Ingenthron E."/>
            <person name="Cordes M."/>
            <person name="Kohlberg S."/>
            <person name="Sgro J."/>
            <person name="Delgado B."/>
            <person name="Mead K."/>
            <person name="Chinwalla A."/>
            <person name="Leonard S."/>
            <person name="Crouse K."/>
            <person name="Collura K."/>
            <person name="Kudrna D."/>
            <person name="Currie J."/>
            <person name="He R."/>
            <person name="Angelova A."/>
            <person name="Rajasekar S."/>
            <person name="Mueller T."/>
            <person name="Lomeli R."/>
            <person name="Scara G."/>
            <person name="Ko A."/>
            <person name="Delaney K."/>
            <person name="Wissotski M."/>
            <person name="Lopez G."/>
            <person name="Campos D."/>
            <person name="Braidotti M."/>
            <person name="Ashley E."/>
            <person name="Golser W."/>
            <person name="Kim H."/>
            <person name="Lee S."/>
            <person name="Lin J."/>
            <person name="Dujmic Z."/>
            <person name="Kim W."/>
            <person name="Talag J."/>
            <person name="Zuccolo A."/>
            <person name="Fan C."/>
            <person name="Sebastian A."/>
            <person name="Kramer M."/>
            <person name="Spiegel L."/>
            <person name="Nascimento L."/>
            <person name="Zutavern T."/>
            <person name="Miller B."/>
            <person name="Ambroise C."/>
            <person name="Muller S."/>
            <person name="Spooner W."/>
            <person name="Narechania A."/>
            <person name="Ren L."/>
            <person name="Wei S."/>
            <person name="Kumari S."/>
            <person name="Faga B."/>
            <person name="Levy M.J."/>
            <person name="McMahan L."/>
            <person name="Van Buren P."/>
            <person name="Vaughn M.W."/>
            <person name="Ying K."/>
            <person name="Yeh C.-T."/>
            <person name="Emrich S.J."/>
            <person name="Jia Y."/>
            <person name="Kalyanaraman A."/>
            <person name="Hsia A.-P."/>
            <person name="Barbazuk W.B."/>
            <person name="Baucom R.S."/>
            <person name="Brutnell T.P."/>
            <person name="Carpita N.C."/>
            <person name="Chaparro C."/>
            <person name="Chia J.-M."/>
            <person name="Deragon J.-M."/>
            <person name="Estill J.C."/>
            <person name="Fu Y."/>
            <person name="Jeddeloh J.A."/>
            <person name="Han Y."/>
            <person name="Lee H."/>
            <person name="Li P."/>
            <person name="Lisch D.R."/>
            <person name="Liu S."/>
            <person name="Liu Z."/>
            <person name="Nagel D.H."/>
            <person name="McCann M.C."/>
            <person name="SanMiguel P."/>
            <person name="Myers A.M."/>
            <person name="Nettleton D."/>
            <person name="Nguyen J."/>
            <person name="Penning B.W."/>
            <person name="Ponnala L."/>
            <person name="Schneider K.L."/>
            <person name="Schwartz D.C."/>
            <person name="Sharma A."/>
            <person name="Soderlund C."/>
            <person name="Springer N.M."/>
            <person name="Sun Q."/>
            <person name="Wang H."/>
            <person name="Waterman M."/>
            <person name="Westerman R."/>
            <person name="Wolfgruber T.K."/>
            <person name="Yang L."/>
            <person name="Yu Y."/>
            <person name="Zhang L."/>
            <person name="Zhou S."/>
            <person name="Zhu Q."/>
            <person name="Bennetzen J.L."/>
            <person name="Dawe R.K."/>
            <person name="Jiang J."/>
            <person name="Jiang N."/>
            <person name="Presting G.G."/>
            <person name="Wessler S.R."/>
            <person name="Aluru S."/>
            <person name="Martienssen R.A."/>
            <person name="Clifton S.W."/>
            <person name="McCombie W.R."/>
            <person name="Wing R.A."/>
            <person name="Wilson R.K."/>
        </authorList>
    </citation>
    <scope>NUCLEOTIDE SEQUENCE [LARGE SCALE GENOMIC DNA]</scope>
    <source>
        <strain evidence="8">cv. B73</strain>
    </source>
</reference>
<keyword evidence="2" id="KW-0809">Transit peptide</keyword>
<dbReference type="Pfam" id="PF01025">
    <property type="entry name" value="GrpE"/>
    <property type="match status" value="1"/>
</dbReference>
<protein>
    <recommendedName>
        <fullName evidence="10">GrpE protein homolog</fullName>
    </recommendedName>
</protein>
<dbReference type="PRINTS" id="PR00773">
    <property type="entry name" value="GRPEPROTEIN"/>
</dbReference>
<evidence type="ECO:0000256" key="4">
    <source>
        <dbReference type="ARBA" id="ARBA00023186"/>
    </source>
</evidence>
<dbReference type="PANTHER" id="PTHR21237">
    <property type="entry name" value="GRPE PROTEIN"/>
    <property type="match status" value="1"/>
</dbReference>
<dbReference type="GO" id="GO:0006457">
    <property type="term" value="P:protein folding"/>
    <property type="evidence" value="ECO:0007669"/>
    <property type="project" value="InterPro"/>
</dbReference>
<evidence type="ECO:0000256" key="1">
    <source>
        <dbReference type="ARBA" id="ARBA00009054"/>
    </source>
</evidence>
<keyword evidence="8" id="KW-1185">Reference proteome</keyword>
<dbReference type="InterPro" id="IPR009012">
    <property type="entry name" value="GrpE_head"/>
</dbReference>